<gene>
    <name evidence="1" type="ORF">BCL32_7145</name>
</gene>
<evidence type="ECO:0000313" key="2">
    <source>
        <dbReference type="Proteomes" id="UP000319824"/>
    </source>
</evidence>
<name>A0A559SWJ3_9HYPH</name>
<protein>
    <submittedName>
        <fullName evidence="1">Uncharacterized protein</fullName>
    </submittedName>
</protein>
<accession>A0A559SWJ3</accession>
<dbReference type="Proteomes" id="UP000319824">
    <property type="component" value="Unassembled WGS sequence"/>
</dbReference>
<evidence type="ECO:0000313" key="1">
    <source>
        <dbReference type="EMBL" id="TVZ66732.1"/>
    </source>
</evidence>
<comment type="caution">
    <text evidence="1">The sequence shown here is derived from an EMBL/GenBank/DDBJ whole genome shotgun (WGS) entry which is preliminary data.</text>
</comment>
<proteinExistence type="predicted"/>
<dbReference type="RefSeq" id="WP_022716831.1">
    <property type="nucleotide sequence ID" value="NZ_ATTQ01000012.1"/>
</dbReference>
<sequence>MWIELNDDGDRSVYVNMDNAMDVRRSFESDNLTEIMMTGGYRVLVVESPNDIMSMISEEQRRLAHISKTAY</sequence>
<reference evidence="1 2" key="1">
    <citation type="submission" date="2019-06" db="EMBL/GenBank/DDBJ databases">
        <title>Pac Bio to generate improved reference genome sequences for organisms with transposon mutant libraries (support for FEBA project).</title>
        <authorList>
            <person name="Blow M."/>
        </authorList>
    </citation>
    <scope>NUCLEOTIDE SEQUENCE [LARGE SCALE GENOMIC DNA]</scope>
    <source>
        <strain evidence="1 2">USDA 1844</strain>
    </source>
</reference>
<dbReference type="AlphaFoldDB" id="A0A559SWJ3"/>
<organism evidence="1 2">
    <name type="scientific">Rhizobium mongolense USDA 1844</name>
    <dbReference type="NCBI Taxonomy" id="1079460"/>
    <lineage>
        <taxon>Bacteria</taxon>
        <taxon>Pseudomonadati</taxon>
        <taxon>Pseudomonadota</taxon>
        <taxon>Alphaproteobacteria</taxon>
        <taxon>Hyphomicrobiales</taxon>
        <taxon>Rhizobiaceae</taxon>
        <taxon>Rhizobium/Agrobacterium group</taxon>
        <taxon>Rhizobium</taxon>
    </lineage>
</organism>
<dbReference type="EMBL" id="VISO01000003">
    <property type="protein sequence ID" value="TVZ66732.1"/>
    <property type="molecule type" value="Genomic_DNA"/>
</dbReference>